<evidence type="ECO:0000256" key="1">
    <source>
        <dbReference type="SAM" id="SignalP"/>
    </source>
</evidence>
<dbReference type="RefSeq" id="WP_353400863.1">
    <property type="nucleotide sequence ID" value="NZ_BAABWU010000010.1"/>
</dbReference>
<reference evidence="2 3" key="1">
    <citation type="submission" date="2024-04" db="EMBL/GenBank/DDBJ databases">
        <title>Draft genome sequence of Pseudophaeobacter arcticus NBRC 116598.</title>
        <authorList>
            <person name="Miyakawa T."/>
            <person name="Kusuya Y."/>
            <person name="Miura T."/>
        </authorList>
    </citation>
    <scope>NUCLEOTIDE SEQUENCE [LARGE SCALE GENOMIC DNA]</scope>
    <source>
        <strain evidence="2 3">SU-CL00105</strain>
    </source>
</reference>
<dbReference type="Proteomes" id="UP001441944">
    <property type="component" value="Unassembled WGS sequence"/>
</dbReference>
<protein>
    <submittedName>
        <fullName evidence="2">Uncharacterized protein</fullName>
    </submittedName>
</protein>
<sequence>MSSLKRIAISAPLVALFSLAQSPVFAGGDGGGTSASYGLSNAATKSVVNTLSRGTSRCRKQPAAYRYDCYRWVYRRAANQLRNNDAYSEAQQALEQVERSLEAVIAQNRDTTQPKRRRALETYTPVKPAAIPRVKRATIQALEKAETILLRSPTNKQEHYTRIAEAINSNKVLLRSALLPGGMIRLAQTLVSGFLRQG</sequence>
<proteinExistence type="predicted"/>
<gene>
    <name evidence="2" type="ORF">NBRC116598_27150</name>
</gene>
<organism evidence="2 3">
    <name type="scientific">Pseudophaeobacter arcticus</name>
    <dbReference type="NCBI Taxonomy" id="385492"/>
    <lineage>
        <taxon>Bacteria</taxon>
        <taxon>Pseudomonadati</taxon>
        <taxon>Pseudomonadota</taxon>
        <taxon>Alphaproteobacteria</taxon>
        <taxon>Rhodobacterales</taxon>
        <taxon>Paracoccaceae</taxon>
        <taxon>Pseudophaeobacter</taxon>
    </lineage>
</organism>
<accession>A0ABQ0AN13</accession>
<feature type="chain" id="PRO_5045825843" evidence="1">
    <location>
        <begin position="27"/>
        <end position="198"/>
    </location>
</feature>
<name>A0ABQ0AN13_9RHOB</name>
<evidence type="ECO:0000313" key="2">
    <source>
        <dbReference type="EMBL" id="GAA6197271.1"/>
    </source>
</evidence>
<comment type="caution">
    <text evidence="2">The sequence shown here is derived from an EMBL/GenBank/DDBJ whole genome shotgun (WGS) entry which is preliminary data.</text>
</comment>
<feature type="signal peptide" evidence="1">
    <location>
        <begin position="1"/>
        <end position="26"/>
    </location>
</feature>
<dbReference type="EMBL" id="BAABWU010000010">
    <property type="protein sequence ID" value="GAA6197271.1"/>
    <property type="molecule type" value="Genomic_DNA"/>
</dbReference>
<keyword evidence="3" id="KW-1185">Reference proteome</keyword>
<evidence type="ECO:0000313" key="3">
    <source>
        <dbReference type="Proteomes" id="UP001441944"/>
    </source>
</evidence>
<keyword evidence="1" id="KW-0732">Signal</keyword>